<dbReference type="AlphaFoldDB" id="A0A948WVL0"/>
<organism evidence="7 8">
    <name type="scientific">Candidatus Phocaeicola faecigallinarum</name>
    <dbReference type="NCBI Taxonomy" id="2838732"/>
    <lineage>
        <taxon>Bacteria</taxon>
        <taxon>Pseudomonadati</taxon>
        <taxon>Bacteroidota</taxon>
        <taxon>Bacteroidia</taxon>
        <taxon>Bacteroidales</taxon>
        <taxon>Bacteroidaceae</taxon>
        <taxon>Phocaeicola</taxon>
    </lineage>
</organism>
<proteinExistence type="predicted"/>
<evidence type="ECO:0000313" key="8">
    <source>
        <dbReference type="Proteomes" id="UP000783796"/>
    </source>
</evidence>
<dbReference type="PANTHER" id="PTHR30250:SF30">
    <property type="entry name" value="LIPID III FLIPPASE"/>
    <property type="match status" value="1"/>
</dbReference>
<evidence type="ECO:0000313" key="7">
    <source>
        <dbReference type="EMBL" id="MBU3836760.1"/>
    </source>
</evidence>
<feature type="transmembrane region" description="Helical" evidence="6">
    <location>
        <begin position="93"/>
        <end position="116"/>
    </location>
</feature>
<feature type="transmembrane region" description="Helical" evidence="6">
    <location>
        <begin position="309"/>
        <end position="332"/>
    </location>
</feature>
<feature type="transmembrane region" description="Helical" evidence="6">
    <location>
        <begin position="128"/>
        <end position="152"/>
    </location>
</feature>
<feature type="transmembrane region" description="Helical" evidence="6">
    <location>
        <begin position="398"/>
        <end position="419"/>
    </location>
</feature>
<sequence>MKKLLNRLKQAEIVKVFSLNALSTFIHMCTGLITTKVVATIIGPSGVAMLGQLNNINSMLQGLAAGGIRSGVTKYIAEYKEDKLLVSKYISNALLISAIFTIIISLVCIFGCNVLSKTILFSDEYSYVFVILGFTIFLFTLNSLLISILNGFKEFKKYVVVNISSSIVSLIFSVSLCLIWELKGAMISAVTFQSVVFFVTLYQCRKCEWFSIKNFTAEKDKGIISKYLQYTLMTLVSLSILPVSQMLLRGYVINNISQVEAGWWEGMNRISNVYLSIITTSLSIYILPRMSEIEDKWKLKCELIKYYKFIIPVLILIITAIYLLRHFVIWVLFTPDFYPMEKLFIWQLLGDLFKITSWILSYLMLAKAKTKAFISTEIIFGLSMLGLSYYFVQIYGTVGLNIGYMINYILYMLVMIYVFRDIVFCKSNYGK</sequence>
<evidence type="ECO:0000256" key="6">
    <source>
        <dbReference type="SAM" id="Phobius"/>
    </source>
</evidence>
<accession>A0A948WVL0</accession>
<feature type="transmembrane region" description="Helical" evidence="6">
    <location>
        <begin position="344"/>
        <end position="365"/>
    </location>
</feature>
<evidence type="ECO:0000256" key="2">
    <source>
        <dbReference type="ARBA" id="ARBA00022475"/>
    </source>
</evidence>
<dbReference type="CDD" id="cd13125">
    <property type="entry name" value="MATE_like_10"/>
    <property type="match status" value="1"/>
</dbReference>
<dbReference type="InterPro" id="IPR044550">
    <property type="entry name" value="WzxE"/>
</dbReference>
<gene>
    <name evidence="7" type="ORF">H9777_00210</name>
</gene>
<feature type="transmembrane region" description="Helical" evidence="6">
    <location>
        <begin position="268"/>
        <end position="288"/>
    </location>
</feature>
<dbReference type="EMBL" id="JAHLFW010000002">
    <property type="protein sequence ID" value="MBU3836760.1"/>
    <property type="molecule type" value="Genomic_DNA"/>
</dbReference>
<keyword evidence="4 6" id="KW-1133">Transmembrane helix</keyword>
<feature type="transmembrane region" description="Helical" evidence="6">
    <location>
        <begin position="186"/>
        <end position="204"/>
    </location>
</feature>
<name>A0A948WVL0_9BACT</name>
<keyword evidence="5 6" id="KW-0472">Membrane</keyword>
<protein>
    <submittedName>
        <fullName evidence="7">O-antigen translocase</fullName>
    </submittedName>
</protein>
<feature type="transmembrane region" description="Helical" evidence="6">
    <location>
        <begin position="227"/>
        <end position="248"/>
    </location>
</feature>
<feature type="transmembrane region" description="Helical" evidence="6">
    <location>
        <begin position="159"/>
        <end position="180"/>
    </location>
</feature>
<evidence type="ECO:0000256" key="5">
    <source>
        <dbReference type="ARBA" id="ARBA00023136"/>
    </source>
</evidence>
<evidence type="ECO:0000256" key="1">
    <source>
        <dbReference type="ARBA" id="ARBA00004651"/>
    </source>
</evidence>
<dbReference type="PANTHER" id="PTHR30250">
    <property type="entry name" value="PST FAMILY PREDICTED COLANIC ACID TRANSPORTER"/>
    <property type="match status" value="1"/>
</dbReference>
<comment type="caution">
    <text evidence="7">The sequence shown here is derived from an EMBL/GenBank/DDBJ whole genome shotgun (WGS) entry which is preliminary data.</text>
</comment>
<feature type="transmembrane region" description="Helical" evidence="6">
    <location>
        <begin position="372"/>
        <end position="392"/>
    </location>
</feature>
<dbReference type="InterPro" id="IPR002797">
    <property type="entry name" value="Polysacc_synth"/>
</dbReference>
<reference evidence="7" key="1">
    <citation type="journal article" date="2021" name="PeerJ">
        <title>Extensive microbial diversity within the chicken gut microbiome revealed by metagenomics and culture.</title>
        <authorList>
            <person name="Gilroy R."/>
            <person name="Ravi A."/>
            <person name="Getino M."/>
            <person name="Pursley I."/>
            <person name="Horton D.L."/>
            <person name="Alikhan N.F."/>
            <person name="Baker D."/>
            <person name="Gharbi K."/>
            <person name="Hall N."/>
            <person name="Watson M."/>
            <person name="Adriaenssens E.M."/>
            <person name="Foster-Nyarko E."/>
            <person name="Jarju S."/>
            <person name="Secka A."/>
            <person name="Antonio M."/>
            <person name="Oren A."/>
            <person name="Chaudhuri R.R."/>
            <person name="La Ragione R."/>
            <person name="Hildebrand F."/>
            <person name="Pallen M.J."/>
        </authorList>
    </citation>
    <scope>NUCLEOTIDE SEQUENCE</scope>
    <source>
        <strain evidence="7">G4-2901</strain>
    </source>
</reference>
<dbReference type="GO" id="GO:0005886">
    <property type="term" value="C:plasma membrane"/>
    <property type="evidence" value="ECO:0007669"/>
    <property type="project" value="UniProtKB-SubCell"/>
</dbReference>
<evidence type="ECO:0000256" key="4">
    <source>
        <dbReference type="ARBA" id="ARBA00022989"/>
    </source>
</evidence>
<dbReference type="Pfam" id="PF01943">
    <property type="entry name" value="Polysacc_synt"/>
    <property type="match status" value="1"/>
</dbReference>
<comment type="subcellular location">
    <subcellularLocation>
        <location evidence="1">Cell membrane</location>
        <topology evidence="1">Multi-pass membrane protein</topology>
    </subcellularLocation>
</comment>
<keyword evidence="3 6" id="KW-0812">Transmembrane</keyword>
<keyword evidence="2" id="KW-1003">Cell membrane</keyword>
<dbReference type="InterPro" id="IPR050833">
    <property type="entry name" value="Poly_Biosynth_Transport"/>
</dbReference>
<reference evidence="7" key="2">
    <citation type="submission" date="2021-04" db="EMBL/GenBank/DDBJ databases">
        <authorList>
            <person name="Gilroy R."/>
        </authorList>
    </citation>
    <scope>NUCLEOTIDE SEQUENCE</scope>
    <source>
        <strain evidence="7">G4-2901</strain>
    </source>
</reference>
<dbReference type="Proteomes" id="UP000783796">
    <property type="component" value="Unassembled WGS sequence"/>
</dbReference>
<dbReference type="GO" id="GO:0009246">
    <property type="term" value="P:enterobacterial common antigen biosynthetic process"/>
    <property type="evidence" value="ECO:0007669"/>
    <property type="project" value="InterPro"/>
</dbReference>
<evidence type="ECO:0000256" key="3">
    <source>
        <dbReference type="ARBA" id="ARBA00022692"/>
    </source>
</evidence>